<dbReference type="Pfam" id="PF00990">
    <property type="entry name" value="GGDEF"/>
    <property type="match status" value="1"/>
</dbReference>
<dbReference type="Gene3D" id="3.30.70.270">
    <property type="match status" value="1"/>
</dbReference>
<dbReference type="PROSITE" id="PS50887">
    <property type="entry name" value="GGDEF"/>
    <property type="match status" value="1"/>
</dbReference>
<dbReference type="SUPFAM" id="SSF55073">
    <property type="entry name" value="Nucleotide cyclase"/>
    <property type="match status" value="1"/>
</dbReference>
<evidence type="ECO:0000259" key="1">
    <source>
        <dbReference type="PROSITE" id="PS50887"/>
    </source>
</evidence>
<keyword evidence="3" id="KW-1185">Reference proteome</keyword>
<proteinExistence type="predicted"/>
<dbReference type="NCBIfam" id="TIGR00254">
    <property type="entry name" value="GGDEF"/>
    <property type="match status" value="1"/>
</dbReference>
<dbReference type="RefSeq" id="WP_343988556.1">
    <property type="nucleotide sequence ID" value="NZ_BAAAJG010000029.1"/>
</dbReference>
<evidence type="ECO:0000313" key="2">
    <source>
        <dbReference type="EMBL" id="MFD1530517.1"/>
    </source>
</evidence>
<dbReference type="PANTHER" id="PTHR45138:SF9">
    <property type="entry name" value="DIGUANYLATE CYCLASE DGCM-RELATED"/>
    <property type="match status" value="1"/>
</dbReference>
<comment type="caution">
    <text evidence="2">The sequence shown here is derived from an EMBL/GenBank/DDBJ whole genome shotgun (WGS) entry which is preliminary data.</text>
</comment>
<accession>A0ABW4FK75</accession>
<dbReference type="EMBL" id="JBHUCP010000008">
    <property type="protein sequence ID" value="MFD1530517.1"/>
    <property type="molecule type" value="Genomic_DNA"/>
</dbReference>
<organism evidence="2 3">
    <name type="scientific">Pseudonocardia aurantiaca</name>
    <dbReference type="NCBI Taxonomy" id="75290"/>
    <lineage>
        <taxon>Bacteria</taxon>
        <taxon>Bacillati</taxon>
        <taxon>Actinomycetota</taxon>
        <taxon>Actinomycetes</taxon>
        <taxon>Pseudonocardiales</taxon>
        <taxon>Pseudonocardiaceae</taxon>
        <taxon>Pseudonocardia</taxon>
    </lineage>
</organism>
<dbReference type="InterPro" id="IPR043128">
    <property type="entry name" value="Rev_trsase/Diguanyl_cyclase"/>
</dbReference>
<evidence type="ECO:0000313" key="3">
    <source>
        <dbReference type="Proteomes" id="UP001597145"/>
    </source>
</evidence>
<dbReference type="Proteomes" id="UP001597145">
    <property type="component" value="Unassembled WGS sequence"/>
</dbReference>
<dbReference type="CDD" id="cd01949">
    <property type="entry name" value="GGDEF"/>
    <property type="match status" value="1"/>
</dbReference>
<dbReference type="InterPro" id="IPR029787">
    <property type="entry name" value="Nucleotide_cyclase"/>
</dbReference>
<dbReference type="InterPro" id="IPR050469">
    <property type="entry name" value="Diguanylate_Cyclase"/>
</dbReference>
<sequence>MGPPWASSAGPDCALVTGAPACRCSEDAVHLTDDDIVARAVSMLRWEQRATPAGMSAARGGLDALLVQARGRGPSSLVAELLGICLMVRLLDADPADADDVEALLAEFIEIVEIDRDPRRLGDAATLRAHRTSAFGQGENALADAAAAFAILTDITAPAPGEDPVRWAQGLARSLNGLVLVLLKLGSHELADEVSQRAVAVLETCGSPMDRLVHKLNRVRLQLSWGLRLERGGRDAAAATRFADAARTARVAAELWAAAMAPSGGATRPATQEISVIGAAYALQRPGPEHLDTLFGLRDVAHFVEDRIVLAIATARCLVVAGRAAEAVAAVGPLHEELRDNTSEAVMALALHREFARMDQLARGGPGSSSLALQHYAAALERELWALREARLTALRSHYDHHRLAREHGAVAAQAMQDPLTGLPNRRALDLFLAETTSNAAGQPCAVALVDLDRFKDVNDARSHAAGDAVLREVAGCLRTALRAQDMVARYGGDEFVVVMPSTALPVASAALQRATDAVAALPTDVAAGVTVSVGVVRAPLDGEPSAALAAADAAMYRAKRAGGNTVVSGTSPVSARAR</sequence>
<dbReference type="InterPro" id="IPR000160">
    <property type="entry name" value="GGDEF_dom"/>
</dbReference>
<dbReference type="SMART" id="SM00267">
    <property type="entry name" value="GGDEF"/>
    <property type="match status" value="1"/>
</dbReference>
<reference evidence="3" key="1">
    <citation type="journal article" date="2019" name="Int. J. Syst. Evol. Microbiol.">
        <title>The Global Catalogue of Microorganisms (GCM) 10K type strain sequencing project: providing services to taxonomists for standard genome sequencing and annotation.</title>
        <authorList>
            <consortium name="The Broad Institute Genomics Platform"/>
            <consortium name="The Broad Institute Genome Sequencing Center for Infectious Disease"/>
            <person name="Wu L."/>
            <person name="Ma J."/>
        </authorList>
    </citation>
    <scope>NUCLEOTIDE SEQUENCE [LARGE SCALE GENOMIC DNA]</scope>
    <source>
        <strain evidence="3">JCM 12165</strain>
    </source>
</reference>
<name>A0ABW4FK75_9PSEU</name>
<dbReference type="PANTHER" id="PTHR45138">
    <property type="entry name" value="REGULATORY COMPONENTS OF SENSORY TRANSDUCTION SYSTEM"/>
    <property type="match status" value="1"/>
</dbReference>
<feature type="domain" description="GGDEF" evidence="1">
    <location>
        <begin position="443"/>
        <end position="572"/>
    </location>
</feature>
<gene>
    <name evidence="2" type="ORF">ACFSCY_13795</name>
</gene>
<protein>
    <submittedName>
        <fullName evidence="2">GGDEF domain-containing protein</fullName>
    </submittedName>
</protein>